<dbReference type="Proteomes" id="UP000091820">
    <property type="component" value="Unassembled WGS sequence"/>
</dbReference>
<sequence>MSCYALASSPLHHYHTNLCSIRFCPSHTTTTRKICRNSCQFLSLKFISQRFGNPGSILTWDTIWLTLLDQATDTGTPRSNRFRQKTAANEIQPQYFKPKLNQRRHLRNNFSTNVGRITTTTTRKFTITAKFLNSNDVLRYNIFRVLNGHRKIIIFIDLILADGFLNLVFTVGIFIRNVIQIIEGKIT</sequence>
<dbReference type="VEuPathDB" id="VectorBase:GBRI013248"/>
<organism evidence="2 3">
    <name type="scientific">Glossina brevipalpis</name>
    <dbReference type="NCBI Taxonomy" id="37001"/>
    <lineage>
        <taxon>Eukaryota</taxon>
        <taxon>Metazoa</taxon>
        <taxon>Ecdysozoa</taxon>
        <taxon>Arthropoda</taxon>
        <taxon>Hexapoda</taxon>
        <taxon>Insecta</taxon>
        <taxon>Pterygota</taxon>
        <taxon>Neoptera</taxon>
        <taxon>Endopterygota</taxon>
        <taxon>Diptera</taxon>
        <taxon>Brachycera</taxon>
        <taxon>Muscomorpha</taxon>
        <taxon>Hippoboscoidea</taxon>
        <taxon>Glossinidae</taxon>
        <taxon>Glossina</taxon>
    </lineage>
</organism>
<evidence type="ECO:0000256" key="1">
    <source>
        <dbReference type="SAM" id="Phobius"/>
    </source>
</evidence>
<feature type="transmembrane region" description="Helical" evidence="1">
    <location>
        <begin position="152"/>
        <end position="175"/>
    </location>
</feature>
<keyword evidence="1" id="KW-0472">Membrane</keyword>
<accession>A0A1A9WBF9</accession>
<keyword evidence="1" id="KW-1133">Transmembrane helix</keyword>
<evidence type="ECO:0000313" key="3">
    <source>
        <dbReference type="Proteomes" id="UP000091820"/>
    </source>
</evidence>
<name>A0A1A9WBF9_9MUSC</name>
<protein>
    <submittedName>
        <fullName evidence="2">Uncharacterized protein</fullName>
    </submittedName>
</protein>
<dbReference type="AlphaFoldDB" id="A0A1A9WBF9"/>
<reference evidence="2" key="2">
    <citation type="submission" date="2020-05" db="UniProtKB">
        <authorList>
            <consortium name="EnsemblMetazoa"/>
        </authorList>
    </citation>
    <scope>IDENTIFICATION</scope>
    <source>
        <strain evidence="2">IAEA</strain>
    </source>
</reference>
<evidence type="ECO:0000313" key="2">
    <source>
        <dbReference type="EnsemblMetazoa" id="GBRI013248-PA"/>
    </source>
</evidence>
<proteinExistence type="predicted"/>
<keyword evidence="3" id="KW-1185">Reference proteome</keyword>
<keyword evidence="1" id="KW-0812">Transmembrane</keyword>
<reference evidence="3" key="1">
    <citation type="submission" date="2014-03" db="EMBL/GenBank/DDBJ databases">
        <authorList>
            <person name="Aksoy S."/>
            <person name="Warren W."/>
            <person name="Wilson R.K."/>
        </authorList>
    </citation>
    <scope>NUCLEOTIDE SEQUENCE [LARGE SCALE GENOMIC DNA]</scope>
    <source>
        <strain evidence="3">IAEA</strain>
    </source>
</reference>
<dbReference type="EnsemblMetazoa" id="GBRI013248-RA">
    <property type="protein sequence ID" value="GBRI013248-PA"/>
    <property type="gene ID" value="GBRI013248"/>
</dbReference>